<dbReference type="SUPFAM" id="SSF103473">
    <property type="entry name" value="MFS general substrate transporter"/>
    <property type="match status" value="1"/>
</dbReference>
<dbReference type="InterPro" id="IPR036259">
    <property type="entry name" value="MFS_trans_sf"/>
</dbReference>
<feature type="transmembrane region" description="Helical" evidence="1">
    <location>
        <begin position="102"/>
        <end position="122"/>
    </location>
</feature>
<feature type="transmembrane region" description="Helical" evidence="1">
    <location>
        <begin position="314"/>
        <end position="333"/>
    </location>
</feature>
<feature type="transmembrane region" description="Helical" evidence="1">
    <location>
        <begin position="178"/>
        <end position="201"/>
    </location>
</feature>
<name>A0A1R2BVI2_9CILI</name>
<evidence type="ECO:0000313" key="2">
    <source>
        <dbReference type="EMBL" id="OMJ80780.1"/>
    </source>
</evidence>
<protein>
    <submittedName>
        <fullName evidence="2">Uncharacterized protein</fullName>
    </submittedName>
</protein>
<evidence type="ECO:0000313" key="3">
    <source>
        <dbReference type="Proteomes" id="UP000187209"/>
    </source>
</evidence>
<dbReference type="Proteomes" id="UP000187209">
    <property type="component" value="Unassembled WGS sequence"/>
</dbReference>
<evidence type="ECO:0000256" key="1">
    <source>
        <dbReference type="SAM" id="Phobius"/>
    </source>
</evidence>
<keyword evidence="1" id="KW-0472">Membrane</keyword>
<keyword evidence="1" id="KW-1133">Transmembrane helix</keyword>
<feature type="transmembrane region" description="Helical" evidence="1">
    <location>
        <begin position="49"/>
        <end position="68"/>
    </location>
</feature>
<feature type="transmembrane region" description="Helical" evidence="1">
    <location>
        <begin position="277"/>
        <end position="294"/>
    </location>
</feature>
<proteinExistence type="predicted"/>
<feature type="transmembrane region" description="Helical" evidence="1">
    <location>
        <begin position="426"/>
        <end position="444"/>
    </location>
</feature>
<dbReference type="AlphaFoldDB" id="A0A1R2BVI2"/>
<gene>
    <name evidence="2" type="ORF">SteCoe_18888</name>
</gene>
<feature type="transmembrane region" description="Helical" evidence="1">
    <location>
        <begin position="340"/>
        <end position="358"/>
    </location>
</feature>
<feature type="transmembrane region" description="Helical" evidence="1">
    <location>
        <begin position="75"/>
        <end position="96"/>
    </location>
</feature>
<accession>A0A1R2BVI2</accession>
<keyword evidence="1" id="KW-0812">Transmembrane</keyword>
<feature type="transmembrane region" description="Helical" evidence="1">
    <location>
        <begin position="392"/>
        <end position="414"/>
    </location>
</feature>
<comment type="caution">
    <text evidence="2">The sequence shown here is derived from an EMBL/GenBank/DDBJ whole genome shotgun (WGS) entry which is preliminary data.</text>
</comment>
<organism evidence="2 3">
    <name type="scientific">Stentor coeruleus</name>
    <dbReference type="NCBI Taxonomy" id="5963"/>
    <lineage>
        <taxon>Eukaryota</taxon>
        <taxon>Sar</taxon>
        <taxon>Alveolata</taxon>
        <taxon>Ciliophora</taxon>
        <taxon>Postciliodesmatophora</taxon>
        <taxon>Heterotrichea</taxon>
        <taxon>Heterotrichida</taxon>
        <taxon>Stentoridae</taxon>
        <taxon>Stentor</taxon>
    </lineage>
</organism>
<feature type="transmembrane region" description="Helical" evidence="1">
    <location>
        <begin position="134"/>
        <end position="158"/>
    </location>
</feature>
<dbReference type="EMBL" id="MPUH01000408">
    <property type="protein sequence ID" value="OMJ80780.1"/>
    <property type="molecule type" value="Genomic_DNA"/>
</dbReference>
<sequence>MFLLLKFFLGLIIVRIILGIQTFWPTTEIGYLSKFYLYDQDTKETSLRLIPELINFFTAFGLFISYFLQGYLKKLTILIFCLFILSNSMLILLILFTFFFSFSTGFCNGISLMMIPFMSLSNNKNQESLIKVSFLARLISLSGIIGLLSIFISYFLIFVSVNDHNMIGKYYNDGNVSYFTQAITGFSIVSLILGLIGIYLLSNKSILPLNDLKTNLITPKTTENQKTKQNQGKNYKTFVFSKEHHENIINKNDFLNKKDMTIDENTKQSTHKLEICCIFRIIEIWYAILLYFLISLQGFCYDRGYYELSDNENYLIFKTLIQIIGLCAAGLMFDIFNPRIISFIWISGLVLHAIIALFCDDLYLCSFFYMFFVISGYVLICRILFEIFPKNYEATFSVSAIGSLIANFISFFIWYEGIILDTYYKFGVSIISLFVSFIMVYVLTNLKKVYVIETCCDEWILGKENIQ</sequence>
<feature type="transmembrane region" description="Helical" evidence="1">
    <location>
        <begin position="364"/>
        <end position="385"/>
    </location>
</feature>
<keyword evidence="3" id="KW-1185">Reference proteome</keyword>
<reference evidence="2 3" key="1">
    <citation type="submission" date="2016-11" db="EMBL/GenBank/DDBJ databases">
        <title>The macronuclear genome of Stentor coeruleus: a giant cell with tiny introns.</title>
        <authorList>
            <person name="Slabodnick M."/>
            <person name="Ruby J.G."/>
            <person name="Reiff S.B."/>
            <person name="Swart E.C."/>
            <person name="Gosai S."/>
            <person name="Prabakaran S."/>
            <person name="Witkowska E."/>
            <person name="Larue G.E."/>
            <person name="Fisher S."/>
            <person name="Freeman R.M."/>
            <person name="Gunawardena J."/>
            <person name="Chu W."/>
            <person name="Stover N.A."/>
            <person name="Gregory B.D."/>
            <person name="Nowacki M."/>
            <person name="Derisi J."/>
            <person name="Roy S.W."/>
            <person name="Marshall W.F."/>
            <person name="Sood P."/>
        </authorList>
    </citation>
    <scope>NUCLEOTIDE SEQUENCE [LARGE SCALE GENOMIC DNA]</scope>
    <source>
        <strain evidence="2">WM001</strain>
    </source>
</reference>